<dbReference type="RefSeq" id="WP_130091810.1">
    <property type="nucleotide sequence ID" value="NZ_SETE01000001.1"/>
</dbReference>
<dbReference type="InterPro" id="IPR026444">
    <property type="entry name" value="Secre_tail"/>
</dbReference>
<keyword evidence="5" id="KW-1185">Reference proteome</keyword>
<dbReference type="AlphaFoldDB" id="A0A4Q4KQL2"/>
<comment type="caution">
    <text evidence="4">The sequence shown here is derived from an EMBL/GenBank/DDBJ whole genome shotgun (WGS) entry which is preliminary data.</text>
</comment>
<sequence>MIRKSKNIILAIALLLTPAIMFGQTPIPLGVLSSFEAYAGIGAVTNSGTLKGDVGSHTGAITGCDGPPSFVGTVYHNDSTTLQAREDMLWMYINLNNLPVTNFSHPAAFGSGETLNPGVYSIPSAGSLAGTITLKGGANDFYVFKFEGAFTIGIGSTVILAGGLRPANVFWIANGAISATPTLASNRTSIKGTLFSYPGAITLGGNCDLEGRMLSTNGAISTGVNSVALRPLGVCTIPIPCLDPKKPVHDVLGTIDDFIFFTNNGAVTNVSTSGIVGSIGADNGSLSGFESSTHIRSFELGPINTVTNQAALDLNSAYTQLMAIPATVPSGTIPAHSPTFGLSAQPGEILIPGVYDVATAASLTGYLTLDGGGDPNAVFIIRINGAFTVTSRAKVILKNGTRASNVFWITTNAHAIAMGTWSSMRGTIIAGGACTMGASGNLEGRMLSRNGAVAFSTGTAYNEALCNISSNWTLPIELLSFTAVSKNAHLQLNWATASEVNNDYFTLERSPNGVWWETVKKVDGSGNSKHILDYSWNDNSPYTGISYYRLKQTDFDGKTETFNIVSVEQSEAEELQAYPNPVVHTVTLLGVNQDQQLRIFNTAGIDVTNSTNISLSPSKKTLLDMSHLSKGMYYVDNGEKPVQVIKL</sequence>
<evidence type="ECO:0000313" key="5">
    <source>
        <dbReference type="Proteomes" id="UP000293952"/>
    </source>
</evidence>
<reference evidence="4 5" key="1">
    <citation type="submission" date="2019-02" db="EMBL/GenBank/DDBJ databases">
        <title>Genome sequence of the sea-ice species Brumimicrobium glaciale.</title>
        <authorList>
            <person name="Bowman J.P."/>
        </authorList>
    </citation>
    <scope>NUCLEOTIDE SEQUENCE [LARGE SCALE GENOMIC DNA]</scope>
    <source>
        <strain evidence="4 5">IC156</strain>
    </source>
</reference>
<dbReference type="OrthoDB" id="2082707at2"/>
<comment type="similarity">
    <text evidence="1">Belongs to the ice-binding protein family.</text>
</comment>
<dbReference type="Proteomes" id="UP000293952">
    <property type="component" value="Unassembled WGS sequence"/>
</dbReference>
<gene>
    <name evidence="4" type="ORF">ERX46_00180</name>
</gene>
<evidence type="ECO:0000259" key="3">
    <source>
        <dbReference type="Pfam" id="PF18962"/>
    </source>
</evidence>
<feature type="domain" description="Secretion system C-terminal sorting" evidence="3">
    <location>
        <begin position="578"/>
        <end position="636"/>
    </location>
</feature>
<dbReference type="Pfam" id="PF18962">
    <property type="entry name" value="Por_Secre_tail"/>
    <property type="match status" value="1"/>
</dbReference>
<evidence type="ECO:0000256" key="2">
    <source>
        <dbReference type="ARBA" id="ARBA00022729"/>
    </source>
</evidence>
<dbReference type="InterPro" id="IPR021884">
    <property type="entry name" value="Ice-bd_prot"/>
</dbReference>
<evidence type="ECO:0000256" key="1">
    <source>
        <dbReference type="ARBA" id="ARBA00005445"/>
    </source>
</evidence>
<dbReference type="Pfam" id="PF11999">
    <property type="entry name" value="Ice_binding"/>
    <property type="match status" value="2"/>
</dbReference>
<organism evidence="4 5">
    <name type="scientific">Brumimicrobium glaciale</name>
    <dbReference type="NCBI Taxonomy" id="200475"/>
    <lineage>
        <taxon>Bacteria</taxon>
        <taxon>Pseudomonadati</taxon>
        <taxon>Bacteroidota</taxon>
        <taxon>Flavobacteriia</taxon>
        <taxon>Flavobacteriales</taxon>
        <taxon>Crocinitomicaceae</taxon>
        <taxon>Brumimicrobium</taxon>
    </lineage>
</organism>
<name>A0A4Q4KQL2_9FLAO</name>
<proteinExistence type="inferred from homology"/>
<keyword evidence="2" id="KW-0732">Signal</keyword>
<protein>
    <submittedName>
        <fullName evidence="4">DUF3494 domain-containing protein</fullName>
    </submittedName>
</protein>
<dbReference type="EMBL" id="SETE01000001">
    <property type="protein sequence ID" value="RYM35443.1"/>
    <property type="molecule type" value="Genomic_DNA"/>
</dbReference>
<evidence type="ECO:0000313" key="4">
    <source>
        <dbReference type="EMBL" id="RYM35443.1"/>
    </source>
</evidence>
<accession>A0A4Q4KQL2</accession>